<dbReference type="InParanoid" id="A0A151GI74"/>
<sequence length="166" mass="17365">MHANLLALAGTTLLLVAQASETAFADSMGLQKLPETCRSTCQSPALALQKCLQTTETDSSDDNLTAAVKRVTACICKNEEMDMPKAMMPCFQCINKNQSSSMTADEMYKTINAECKSLLSKTSSTSRSATNGTSTSGGSKKTVGFSAANSLLYAAAAAVAIGPLFL</sequence>
<keyword evidence="1" id="KW-0732">Signal</keyword>
<comment type="caution">
    <text evidence="2">The sequence shown here is derived from an EMBL/GenBank/DDBJ whole genome shotgun (WGS) entry which is preliminary data.</text>
</comment>
<evidence type="ECO:0000313" key="2">
    <source>
        <dbReference type="EMBL" id="KYK56797.1"/>
    </source>
</evidence>
<evidence type="ECO:0000256" key="1">
    <source>
        <dbReference type="SAM" id="SignalP"/>
    </source>
</evidence>
<reference evidence="2 3" key="1">
    <citation type="journal article" date="2016" name="Sci. Rep.">
        <title>Insights into Adaptations to a Near-Obligate Nematode Endoparasitic Lifestyle from the Finished Genome of Drechmeria coniospora.</title>
        <authorList>
            <person name="Zhang L."/>
            <person name="Zhou Z."/>
            <person name="Guo Q."/>
            <person name="Fokkens L."/>
            <person name="Miskei M."/>
            <person name="Pocsi I."/>
            <person name="Zhang W."/>
            <person name="Chen M."/>
            <person name="Wang L."/>
            <person name="Sun Y."/>
            <person name="Donzelli B.G."/>
            <person name="Gibson D.M."/>
            <person name="Nelson D.R."/>
            <person name="Luo J.G."/>
            <person name="Rep M."/>
            <person name="Liu H."/>
            <person name="Yang S."/>
            <person name="Wang J."/>
            <person name="Krasnoff S.B."/>
            <person name="Xu Y."/>
            <person name="Molnar I."/>
            <person name="Lin M."/>
        </authorList>
    </citation>
    <scope>NUCLEOTIDE SEQUENCE [LARGE SCALE GENOMIC DNA]</scope>
    <source>
        <strain evidence="2 3">ARSEF 6962</strain>
    </source>
</reference>
<protein>
    <recommendedName>
        <fullName evidence="4">Protein CAP22</fullName>
    </recommendedName>
</protein>
<proteinExistence type="predicted"/>
<dbReference type="AlphaFoldDB" id="A0A151GI74"/>
<feature type="signal peptide" evidence="1">
    <location>
        <begin position="1"/>
        <end position="19"/>
    </location>
</feature>
<dbReference type="RefSeq" id="XP_040656149.1">
    <property type="nucleotide sequence ID" value="XM_040801116.1"/>
</dbReference>
<evidence type="ECO:0008006" key="4">
    <source>
        <dbReference type="Google" id="ProtNLM"/>
    </source>
</evidence>
<evidence type="ECO:0000313" key="3">
    <source>
        <dbReference type="Proteomes" id="UP000076580"/>
    </source>
</evidence>
<keyword evidence="3" id="KW-1185">Reference proteome</keyword>
<dbReference type="GeneID" id="63716446"/>
<name>A0A151GI74_DRECN</name>
<dbReference type="EMBL" id="LAYC01000002">
    <property type="protein sequence ID" value="KYK56797.1"/>
    <property type="molecule type" value="Genomic_DNA"/>
</dbReference>
<feature type="chain" id="PRO_5007580652" description="Protein CAP22" evidence="1">
    <location>
        <begin position="20"/>
        <end position="166"/>
    </location>
</feature>
<accession>A0A151GI74</accession>
<dbReference type="Proteomes" id="UP000076580">
    <property type="component" value="Chromosome 02"/>
</dbReference>
<organism evidence="2 3">
    <name type="scientific">Drechmeria coniospora</name>
    <name type="common">Nematophagous fungus</name>
    <name type="synonym">Meria coniospora</name>
    <dbReference type="NCBI Taxonomy" id="98403"/>
    <lineage>
        <taxon>Eukaryota</taxon>
        <taxon>Fungi</taxon>
        <taxon>Dikarya</taxon>
        <taxon>Ascomycota</taxon>
        <taxon>Pezizomycotina</taxon>
        <taxon>Sordariomycetes</taxon>
        <taxon>Hypocreomycetidae</taxon>
        <taxon>Hypocreales</taxon>
        <taxon>Ophiocordycipitaceae</taxon>
        <taxon>Drechmeria</taxon>
    </lineage>
</organism>
<gene>
    <name evidence="2" type="ORF">DCS_03803</name>
</gene>